<dbReference type="GO" id="GO:0009117">
    <property type="term" value="P:nucleotide metabolic process"/>
    <property type="evidence" value="ECO:0007669"/>
    <property type="project" value="UniProtKB-KW"/>
</dbReference>
<dbReference type="Gene3D" id="3.90.950.10">
    <property type="match status" value="1"/>
</dbReference>
<dbReference type="InterPro" id="IPR029001">
    <property type="entry name" value="ITPase-like_fam"/>
</dbReference>
<comment type="cofactor">
    <cofactor evidence="10">
        <name>Mg(2+)</name>
        <dbReference type="ChEBI" id="CHEBI:18420"/>
    </cofactor>
    <text evidence="10">Binds 1 Mg(2+) ion per subunit.</text>
</comment>
<evidence type="ECO:0000313" key="12">
    <source>
        <dbReference type="EMBL" id="HIZ89568.1"/>
    </source>
</evidence>
<evidence type="ECO:0000256" key="2">
    <source>
        <dbReference type="ARBA" id="ARBA00011738"/>
    </source>
</evidence>
<feature type="binding site" evidence="10">
    <location>
        <begin position="148"/>
        <end position="151"/>
    </location>
    <ligand>
        <name>substrate</name>
    </ligand>
</feature>
<dbReference type="HAMAP" id="MF_01405">
    <property type="entry name" value="Non_canon_purine_NTPase"/>
    <property type="match status" value="1"/>
</dbReference>
<dbReference type="GO" id="GO:0017111">
    <property type="term" value="F:ribonucleoside triphosphate phosphatase activity"/>
    <property type="evidence" value="ECO:0007669"/>
    <property type="project" value="InterPro"/>
</dbReference>
<gene>
    <name evidence="12" type="primary">rdgB</name>
    <name evidence="12" type="ORF">H9804_06460</name>
</gene>
<evidence type="ECO:0000256" key="3">
    <source>
        <dbReference type="ARBA" id="ARBA00022723"/>
    </source>
</evidence>
<organism evidence="12 13">
    <name type="scientific">Candidatus Mucispirillum faecigallinarum</name>
    <dbReference type="NCBI Taxonomy" id="2838699"/>
    <lineage>
        <taxon>Bacteria</taxon>
        <taxon>Pseudomonadati</taxon>
        <taxon>Deferribacterota</taxon>
        <taxon>Deferribacteres</taxon>
        <taxon>Deferribacterales</taxon>
        <taxon>Mucispirillaceae</taxon>
        <taxon>Mucispirillum</taxon>
    </lineage>
</organism>
<comment type="caution">
    <text evidence="12">The sequence shown here is derived from an EMBL/GenBank/DDBJ whole genome shotgun (WGS) entry which is preliminary data.</text>
</comment>
<evidence type="ECO:0000256" key="9">
    <source>
        <dbReference type="ARBA" id="ARBA00052017"/>
    </source>
</evidence>
<dbReference type="PANTHER" id="PTHR11067:SF9">
    <property type="entry name" value="INOSINE TRIPHOSPHATE PYROPHOSPHATASE"/>
    <property type="match status" value="1"/>
</dbReference>
<evidence type="ECO:0000313" key="13">
    <source>
        <dbReference type="Proteomes" id="UP000824176"/>
    </source>
</evidence>
<evidence type="ECO:0000256" key="5">
    <source>
        <dbReference type="ARBA" id="ARBA00022801"/>
    </source>
</evidence>
<feature type="binding site" evidence="10">
    <location>
        <position position="68"/>
    </location>
    <ligand>
        <name>substrate</name>
    </ligand>
</feature>
<feature type="binding site" evidence="10">
    <location>
        <begin position="175"/>
        <end position="176"/>
    </location>
    <ligand>
        <name>substrate</name>
    </ligand>
</feature>
<feature type="binding site" evidence="10">
    <location>
        <position position="170"/>
    </location>
    <ligand>
        <name>substrate</name>
    </ligand>
</feature>
<dbReference type="InterPro" id="IPR002637">
    <property type="entry name" value="RdgB/HAM1"/>
</dbReference>
<feature type="binding site" evidence="10">
    <location>
        <position position="67"/>
    </location>
    <ligand>
        <name>Mg(2+)</name>
        <dbReference type="ChEBI" id="CHEBI:18420"/>
    </ligand>
</feature>
<dbReference type="AlphaFoldDB" id="A0A9D2GT45"/>
<comment type="function">
    <text evidence="10">Pyrophosphatase that catalyzes the hydrolysis of nucleoside triphosphates to their monophosphate derivatives, with a high preference for the non-canonical purine nucleotides XTP (xanthosine triphosphate), dITP (deoxyinosine triphosphate) and ITP. Seems to function as a house-cleaning enzyme that removes non-canonical purine nucleotides from the nucleotide pool, thus preventing their incorporation into DNA/RNA and avoiding chromosomal lesions.</text>
</comment>
<dbReference type="Pfam" id="PF01725">
    <property type="entry name" value="Ham1p_like"/>
    <property type="match status" value="1"/>
</dbReference>
<dbReference type="Proteomes" id="UP000824176">
    <property type="component" value="Unassembled WGS sequence"/>
</dbReference>
<accession>A0A9D2GT45</accession>
<keyword evidence="6 10" id="KW-0460">Magnesium</keyword>
<evidence type="ECO:0000256" key="7">
    <source>
        <dbReference type="ARBA" id="ARBA00023080"/>
    </source>
</evidence>
<comment type="subunit">
    <text evidence="2 10">Homodimer.</text>
</comment>
<sequence>MILYVATKNQGKIKEINKIMESAGITCQSVPDMEDVEETGTTFEENAKIKADCLSAKLPNEYVIADDSGLYVDALNGAPGIYSARYSGVHGDDKANNLKVLREMQGVADRKCRFICAIALSKNGKTIKTFHGELEGEVGFEERGENGFGYDSIFLLPSGKTTAEIDMNEKNKISHRFKALEKLRDYLSK</sequence>
<feature type="active site" description="Proton acceptor" evidence="10">
    <location>
        <position position="67"/>
    </location>
</feature>
<dbReference type="GO" id="GO:0035870">
    <property type="term" value="F:dITP diphosphatase activity"/>
    <property type="evidence" value="ECO:0007669"/>
    <property type="project" value="UniProtKB-UniRule"/>
</dbReference>
<dbReference type="SUPFAM" id="SSF52972">
    <property type="entry name" value="ITPase-like"/>
    <property type="match status" value="1"/>
</dbReference>
<dbReference type="FunFam" id="3.90.950.10:FF:000001">
    <property type="entry name" value="dITP/XTP pyrophosphatase"/>
    <property type="match status" value="1"/>
</dbReference>
<evidence type="ECO:0000256" key="8">
    <source>
        <dbReference type="ARBA" id="ARBA00051875"/>
    </source>
</evidence>
<comment type="similarity">
    <text evidence="1 10 11">Belongs to the HAM1 NTPase family.</text>
</comment>
<proteinExistence type="inferred from homology"/>
<evidence type="ECO:0000256" key="6">
    <source>
        <dbReference type="ARBA" id="ARBA00022842"/>
    </source>
</evidence>
<dbReference type="GO" id="GO:0036220">
    <property type="term" value="F:ITP diphosphatase activity"/>
    <property type="evidence" value="ECO:0007669"/>
    <property type="project" value="UniProtKB-UniRule"/>
</dbReference>
<comment type="catalytic activity">
    <reaction evidence="9 10">
        <text>XTP + H2O = XMP + diphosphate + H(+)</text>
        <dbReference type="Rhea" id="RHEA:28610"/>
        <dbReference type="ChEBI" id="CHEBI:15377"/>
        <dbReference type="ChEBI" id="CHEBI:15378"/>
        <dbReference type="ChEBI" id="CHEBI:33019"/>
        <dbReference type="ChEBI" id="CHEBI:57464"/>
        <dbReference type="ChEBI" id="CHEBI:61314"/>
        <dbReference type="EC" id="3.6.1.66"/>
    </reaction>
</comment>
<dbReference type="GO" id="GO:0046872">
    <property type="term" value="F:metal ion binding"/>
    <property type="evidence" value="ECO:0007669"/>
    <property type="project" value="UniProtKB-KW"/>
</dbReference>
<dbReference type="PANTHER" id="PTHR11067">
    <property type="entry name" value="INOSINE TRIPHOSPHATE PYROPHOSPHATASE/HAM1 PROTEIN"/>
    <property type="match status" value="1"/>
</dbReference>
<dbReference type="CDD" id="cd00515">
    <property type="entry name" value="HAM1"/>
    <property type="match status" value="1"/>
</dbReference>
<dbReference type="NCBIfam" id="TIGR00042">
    <property type="entry name" value="RdgB/HAM1 family non-canonical purine NTP pyrophosphatase"/>
    <property type="match status" value="1"/>
</dbReference>
<reference evidence="12" key="2">
    <citation type="submission" date="2021-04" db="EMBL/GenBank/DDBJ databases">
        <authorList>
            <person name="Gilroy R."/>
        </authorList>
    </citation>
    <scope>NUCLEOTIDE SEQUENCE</scope>
    <source>
        <strain evidence="12">ChiW4-1371</strain>
    </source>
</reference>
<reference evidence="12" key="1">
    <citation type="journal article" date="2021" name="PeerJ">
        <title>Extensive microbial diversity within the chicken gut microbiome revealed by metagenomics and culture.</title>
        <authorList>
            <person name="Gilroy R."/>
            <person name="Ravi A."/>
            <person name="Getino M."/>
            <person name="Pursley I."/>
            <person name="Horton D.L."/>
            <person name="Alikhan N.F."/>
            <person name="Baker D."/>
            <person name="Gharbi K."/>
            <person name="Hall N."/>
            <person name="Watson M."/>
            <person name="Adriaenssens E.M."/>
            <person name="Foster-Nyarko E."/>
            <person name="Jarju S."/>
            <person name="Secka A."/>
            <person name="Antonio M."/>
            <person name="Oren A."/>
            <person name="Chaudhuri R.R."/>
            <person name="La Ragione R."/>
            <person name="Hildebrand F."/>
            <person name="Pallen M.J."/>
        </authorList>
    </citation>
    <scope>NUCLEOTIDE SEQUENCE</scope>
    <source>
        <strain evidence="12">ChiW4-1371</strain>
    </source>
</reference>
<evidence type="ECO:0000256" key="4">
    <source>
        <dbReference type="ARBA" id="ARBA00022741"/>
    </source>
</evidence>
<keyword evidence="5 10" id="KW-0378">Hydrolase</keyword>
<protein>
    <recommendedName>
        <fullName evidence="10">dITP/XTP pyrophosphatase</fullName>
        <ecNumber evidence="10">3.6.1.66</ecNumber>
    </recommendedName>
    <alternativeName>
        <fullName evidence="10">Non-canonical purine NTP pyrophosphatase</fullName>
    </alternativeName>
    <alternativeName>
        <fullName evidence="10">Non-standard purine NTP pyrophosphatase</fullName>
    </alternativeName>
    <alternativeName>
        <fullName evidence="10">Nucleoside-triphosphate diphosphatase</fullName>
    </alternativeName>
    <alternativeName>
        <fullName evidence="10">Nucleoside-triphosphate pyrophosphatase</fullName>
        <shortName evidence="10">NTPase</shortName>
    </alternativeName>
</protein>
<dbReference type="InterPro" id="IPR020922">
    <property type="entry name" value="dITP/XTP_pyrophosphatase"/>
</dbReference>
<feature type="binding site" evidence="10">
    <location>
        <begin position="7"/>
        <end position="12"/>
    </location>
    <ligand>
        <name>substrate</name>
    </ligand>
</feature>
<dbReference type="EC" id="3.6.1.66" evidence="10"/>
<evidence type="ECO:0000256" key="11">
    <source>
        <dbReference type="RuleBase" id="RU003781"/>
    </source>
</evidence>
<dbReference type="GO" id="GO:0000166">
    <property type="term" value="F:nucleotide binding"/>
    <property type="evidence" value="ECO:0007669"/>
    <property type="project" value="UniProtKB-KW"/>
</dbReference>
<dbReference type="EMBL" id="DXAQ01000099">
    <property type="protein sequence ID" value="HIZ89568.1"/>
    <property type="molecule type" value="Genomic_DNA"/>
</dbReference>
<comment type="catalytic activity">
    <reaction evidence="8 10">
        <text>dITP + H2O = dIMP + diphosphate + H(+)</text>
        <dbReference type="Rhea" id="RHEA:28342"/>
        <dbReference type="ChEBI" id="CHEBI:15377"/>
        <dbReference type="ChEBI" id="CHEBI:15378"/>
        <dbReference type="ChEBI" id="CHEBI:33019"/>
        <dbReference type="ChEBI" id="CHEBI:61194"/>
        <dbReference type="ChEBI" id="CHEBI:61382"/>
        <dbReference type="EC" id="3.6.1.66"/>
    </reaction>
</comment>
<evidence type="ECO:0000256" key="10">
    <source>
        <dbReference type="HAMAP-Rule" id="MF_01405"/>
    </source>
</evidence>
<dbReference type="GO" id="GO:0036222">
    <property type="term" value="F:XTP diphosphatase activity"/>
    <property type="evidence" value="ECO:0007669"/>
    <property type="project" value="UniProtKB-UniRule"/>
</dbReference>
<name>A0A9D2GT45_9BACT</name>
<dbReference type="GO" id="GO:0005829">
    <property type="term" value="C:cytosol"/>
    <property type="evidence" value="ECO:0007669"/>
    <property type="project" value="TreeGrafter"/>
</dbReference>
<evidence type="ECO:0000256" key="1">
    <source>
        <dbReference type="ARBA" id="ARBA00008023"/>
    </source>
</evidence>
<keyword evidence="4 10" id="KW-0547">Nucleotide-binding</keyword>
<comment type="catalytic activity">
    <reaction evidence="10">
        <text>ITP + H2O = IMP + diphosphate + H(+)</text>
        <dbReference type="Rhea" id="RHEA:29399"/>
        <dbReference type="ChEBI" id="CHEBI:15377"/>
        <dbReference type="ChEBI" id="CHEBI:15378"/>
        <dbReference type="ChEBI" id="CHEBI:33019"/>
        <dbReference type="ChEBI" id="CHEBI:58053"/>
        <dbReference type="ChEBI" id="CHEBI:61402"/>
        <dbReference type="EC" id="3.6.1.66"/>
    </reaction>
</comment>
<keyword evidence="3 10" id="KW-0479">Metal-binding</keyword>
<keyword evidence="7 10" id="KW-0546">Nucleotide metabolism</keyword>
<dbReference type="GO" id="GO:0009146">
    <property type="term" value="P:purine nucleoside triphosphate catabolic process"/>
    <property type="evidence" value="ECO:0007669"/>
    <property type="project" value="UniProtKB-UniRule"/>
</dbReference>
<feature type="binding site" evidence="10">
    <location>
        <position position="37"/>
    </location>
    <ligand>
        <name>Mg(2+)</name>
        <dbReference type="ChEBI" id="CHEBI:18420"/>
    </ligand>
</feature>